<dbReference type="InterPro" id="IPR050879">
    <property type="entry name" value="Acyltransferase_3"/>
</dbReference>
<feature type="transmembrane region" description="Helical" evidence="1">
    <location>
        <begin position="223"/>
        <end position="241"/>
    </location>
</feature>
<evidence type="ECO:0000256" key="1">
    <source>
        <dbReference type="SAM" id="Phobius"/>
    </source>
</evidence>
<feature type="domain" description="Acyltransferase 3" evidence="2">
    <location>
        <begin position="16"/>
        <end position="365"/>
    </location>
</feature>
<feature type="transmembrane region" description="Helical" evidence="1">
    <location>
        <begin position="345"/>
        <end position="367"/>
    </location>
</feature>
<keyword evidence="1" id="KW-0472">Membrane</keyword>
<sequence>MDKNNIYLASKPRYEILDGLRGVAALIVVAFHLFETYSLGPRFQILNHGYLAVDFFFLLSGFVIGYAYDDRWNRMSTWNFIKRRLIRLHPMVIFGSFFGMCMFYFGASPAFPMISATPWWMVVAVFLFTCTMIPLPKTMDIRGWAETNPLNGAAWSLQWEYLANLLYALVIRHFSKKALMVCVAIFALLTANLCLNIDLGNFLKPREYAIYTVIGGWSLTPDQLLIGSTRLLYPFFMGLLISRMGKLITVRGGFWWCSLLVAILLVMPFAGTDSSPWLNGVYELVAILFFFPLIVAMGAGSKVTDRRSAAVCKFFGEISYPLYITHYPLIYAQMAWRVAHRDAPLAAHIMLSVGLFILAILIAYASFKLYDLPVREWLRTKLFAKKATA</sequence>
<keyword evidence="3" id="KW-0808">Transferase</keyword>
<feature type="transmembrane region" description="Helical" evidence="1">
    <location>
        <begin position="119"/>
        <end position="135"/>
    </location>
</feature>
<dbReference type="AlphaFoldDB" id="A0AB33IRQ6"/>
<name>A0AB33IRQ6_9BACT</name>
<feature type="transmembrane region" description="Helical" evidence="1">
    <location>
        <begin position="178"/>
        <end position="203"/>
    </location>
</feature>
<feature type="transmembrane region" description="Helical" evidence="1">
    <location>
        <begin position="49"/>
        <end position="68"/>
    </location>
</feature>
<keyword evidence="1" id="KW-1133">Transmembrane helix</keyword>
<proteinExistence type="predicted"/>
<gene>
    <name evidence="3" type="ORF">GTC17253_00130</name>
</gene>
<evidence type="ECO:0000259" key="2">
    <source>
        <dbReference type="Pfam" id="PF01757"/>
    </source>
</evidence>
<dbReference type="Pfam" id="PF01757">
    <property type="entry name" value="Acyl_transf_3"/>
    <property type="match status" value="1"/>
</dbReference>
<dbReference type="InterPro" id="IPR002656">
    <property type="entry name" value="Acyl_transf_3_dom"/>
</dbReference>
<dbReference type="PANTHER" id="PTHR23028">
    <property type="entry name" value="ACETYLTRANSFERASE"/>
    <property type="match status" value="1"/>
</dbReference>
<dbReference type="GO" id="GO:0016747">
    <property type="term" value="F:acyltransferase activity, transferring groups other than amino-acyl groups"/>
    <property type="evidence" value="ECO:0007669"/>
    <property type="project" value="InterPro"/>
</dbReference>
<feature type="transmembrane region" description="Helical" evidence="1">
    <location>
        <begin position="277"/>
        <end position="299"/>
    </location>
</feature>
<feature type="transmembrane region" description="Helical" evidence="1">
    <location>
        <begin position="20"/>
        <end position="37"/>
    </location>
</feature>
<protein>
    <submittedName>
        <fullName evidence="3">Acyltransferase</fullName>
    </submittedName>
</protein>
<reference evidence="3" key="1">
    <citation type="submission" date="2024-07" db="EMBL/GenBank/DDBJ databases">
        <title>Complete genome sequence of Prevotella sp. YM-2024 GTC17253.</title>
        <authorList>
            <person name="Hayashi M."/>
            <person name="Muto Y."/>
            <person name="Tanaka K."/>
            <person name="Niwa H."/>
        </authorList>
    </citation>
    <scope>NUCLEOTIDE SEQUENCE</scope>
    <source>
        <strain evidence="3">GTC17253</strain>
    </source>
</reference>
<feature type="transmembrane region" description="Helical" evidence="1">
    <location>
        <begin position="88"/>
        <end position="107"/>
    </location>
</feature>
<keyword evidence="3" id="KW-0012">Acyltransferase</keyword>
<accession>A0AB33IRQ6</accession>
<dbReference type="EMBL" id="AP035785">
    <property type="protein sequence ID" value="BFO70047.1"/>
    <property type="molecule type" value="Genomic_DNA"/>
</dbReference>
<feature type="transmembrane region" description="Helical" evidence="1">
    <location>
        <begin position="253"/>
        <end position="271"/>
    </location>
</feature>
<organism evidence="3">
    <name type="scientific">Prevotella sp. GTC17253</name>
    <dbReference type="NCBI Taxonomy" id="3236793"/>
    <lineage>
        <taxon>Bacteria</taxon>
        <taxon>Pseudomonadati</taxon>
        <taxon>Bacteroidota</taxon>
        <taxon>Bacteroidia</taxon>
        <taxon>Bacteroidales</taxon>
        <taxon>Prevotellaceae</taxon>
        <taxon>Prevotella</taxon>
    </lineage>
</organism>
<dbReference type="PANTHER" id="PTHR23028:SF134">
    <property type="entry name" value="PUTATIVE (AFU_ORTHOLOGUE AFUA_4G08520)-RELATED"/>
    <property type="match status" value="1"/>
</dbReference>
<keyword evidence="1" id="KW-0812">Transmembrane</keyword>
<evidence type="ECO:0000313" key="3">
    <source>
        <dbReference type="EMBL" id="BFO70047.1"/>
    </source>
</evidence>